<evidence type="ECO:0000313" key="2">
    <source>
        <dbReference type="Proteomes" id="UP000238589"/>
    </source>
</evidence>
<accession>A0A2S9K783</accession>
<evidence type="ECO:0000313" key="1">
    <source>
        <dbReference type="EMBL" id="PRD66277.1"/>
    </source>
</evidence>
<dbReference type="EMBL" id="PVLQ01000013">
    <property type="protein sequence ID" value="PRD66277.1"/>
    <property type="molecule type" value="Genomic_DNA"/>
</dbReference>
<dbReference type="OrthoDB" id="9178917at2"/>
<protein>
    <recommendedName>
        <fullName evidence="3">ABC transporter substrate-binding protein</fullName>
    </recommendedName>
</protein>
<name>A0A2S9K783_9BURK</name>
<organism evidence="1 2">
    <name type="scientific">Malikia granosa</name>
    <dbReference type="NCBI Taxonomy" id="263067"/>
    <lineage>
        <taxon>Bacteria</taxon>
        <taxon>Pseudomonadati</taxon>
        <taxon>Pseudomonadota</taxon>
        <taxon>Betaproteobacteria</taxon>
        <taxon>Burkholderiales</taxon>
        <taxon>Comamonadaceae</taxon>
        <taxon>Malikia</taxon>
    </lineage>
</organism>
<comment type="caution">
    <text evidence="1">The sequence shown here is derived from an EMBL/GenBank/DDBJ whole genome shotgun (WGS) entry which is preliminary data.</text>
</comment>
<dbReference type="AlphaFoldDB" id="A0A2S9K783"/>
<dbReference type="InterPro" id="IPR007487">
    <property type="entry name" value="ABC_transpt-TYRBP-like"/>
</dbReference>
<dbReference type="Pfam" id="PF04392">
    <property type="entry name" value="ABC_sub_bind"/>
    <property type="match status" value="1"/>
</dbReference>
<keyword evidence="2" id="KW-1185">Reference proteome</keyword>
<reference evidence="1 2" key="1">
    <citation type="submission" date="2018-03" db="EMBL/GenBank/DDBJ databases">
        <title>Comparative genomics illustrates the genes involved in a hyperalkaliphilic mechanisms of Serpentinomonas isolated from highly-alkaline calcium-rich serpentinized springs.</title>
        <authorList>
            <person name="Suzuki S."/>
            <person name="Ishii S."/>
            <person name="Walworth N."/>
            <person name="Bird L."/>
            <person name="Kuenen J.G."/>
            <person name="Nealson K.H."/>
        </authorList>
    </citation>
    <scope>NUCLEOTIDE SEQUENCE [LARGE SCALE GENOMIC DNA]</scope>
    <source>
        <strain evidence="1 2">P1</strain>
    </source>
</reference>
<dbReference type="Proteomes" id="UP000238589">
    <property type="component" value="Unassembled WGS sequence"/>
</dbReference>
<evidence type="ECO:0008006" key="3">
    <source>
        <dbReference type="Google" id="ProtNLM"/>
    </source>
</evidence>
<sequence length="264" mass="28301">MREFRLTLNWRVATWSELVLDPESLPQLVVTLGVRACLQAVELALAHPALARVPLIATLLPQASYPVLAAKALGRQSAVFIDQPAERIVRLLRLALPEHKRVGVLFGPDSLAVRPALARALAARGLTLVEQTILNGEKGVYPALRALFEEAELLLALPDKLVYSPQNMPNILLAAYRQRIPLVSYSAAHVRAGALLALHTAPADTAMQIASAIHQWLLSRKLPPPAPADAGSVAVNEQVARSLGLSLPSATTLALALKSRGVNP</sequence>
<dbReference type="PANTHER" id="PTHR35271">
    <property type="entry name" value="ABC TRANSPORTER, SUBSTRATE-BINDING LIPOPROTEIN-RELATED"/>
    <property type="match status" value="1"/>
</dbReference>
<dbReference type="PANTHER" id="PTHR35271:SF1">
    <property type="entry name" value="ABC TRANSPORTER, SUBSTRATE-BINDING LIPOPROTEIN"/>
    <property type="match status" value="1"/>
</dbReference>
<proteinExistence type="predicted"/>
<gene>
    <name evidence="1" type="ORF">C6P64_04760</name>
</gene>
<dbReference type="Gene3D" id="3.40.50.2300">
    <property type="match status" value="1"/>
</dbReference>
<dbReference type="RefSeq" id="WP_105747448.1">
    <property type="nucleotide sequence ID" value="NZ_PVLQ01000013.1"/>
</dbReference>